<dbReference type="RefSeq" id="WP_015191516.1">
    <property type="nucleotide sequence ID" value="NC_019748.1"/>
</dbReference>
<evidence type="ECO:0000313" key="5">
    <source>
        <dbReference type="EMBL" id="AFZ33843.1"/>
    </source>
</evidence>
<sequence>MIKQYIKEINAELIQLLGKKIDLLRGVQAPASNAGVSPLQEIKSNDDNESDIPSILNQAGVPQFVWQNLVINCQAAVKSRLPTNLQAKPRRVTIIGGGGMMGSFFAQKLSAAGHQVTILGHDDWDKAEELLNDRDLVLICVPIEYTTEVIQKTVKYLSPNTALADLTSIKTPALKTMLEYHSGAVIGLHPMFGKVQSFLSQKVVVCSGRRDEEFQWLLKLIEADGGELIHSTAEEHDRMMVAVQAIRQFTTFSLGVFLAEQELDARRSLDFASPPYRLQLGMISRLLTQSAPMVIDIMLATTESRQAIGKLAATYARLAKLVKESRREELIAEFGAIQAYLVPQMDCCLTESHHVINALSNFLNGKRQETENVGANRGSPLQKEEGRRQKAEASVF</sequence>
<dbReference type="AlphaFoldDB" id="K9XMV5"/>
<dbReference type="eggNOG" id="COG0287">
    <property type="taxonomic scope" value="Bacteria"/>
</dbReference>
<dbReference type="GO" id="GO:0004106">
    <property type="term" value="F:chorismate mutase activity"/>
    <property type="evidence" value="ECO:0007669"/>
    <property type="project" value="UniProtKB-EC"/>
</dbReference>
<dbReference type="STRING" id="111780.Sta7437_0226"/>
<feature type="region of interest" description="Disordered" evidence="3">
    <location>
        <begin position="370"/>
        <end position="396"/>
    </location>
</feature>
<dbReference type="Proteomes" id="UP000010473">
    <property type="component" value="Chromosome"/>
</dbReference>
<dbReference type="InterPro" id="IPR008927">
    <property type="entry name" value="6-PGluconate_DH-like_C_sf"/>
</dbReference>
<dbReference type="GO" id="GO:0004665">
    <property type="term" value="F:prephenate dehydrogenase (NADP+) activity"/>
    <property type="evidence" value="ECO:0007669"/>
    <property type="project" value="InterPro"/>
</dbReference>
<accession>K9XMV5</accession>
<dbReference type="KEGG" id="scs:Sta7437_0226"/>
<dbReference type="EMBL" id="CP003653">
    <property type="protein sequence ID" value="AFZ33843.1"/>
    <property type="molecule type" value="Genomic_DNA"/>
</dbReference>
<dbReference type="SUPFAM" id="SSF51735">
    <property type="entry name" value="NAD(P)-binding Rossmann-fold domains"/>
    <property type="match status" value="1"/>
</dbReference>
<feature type="domain" description="Prephenate/arogenate dehydrogenase" evidence="4">
    <location>
        <begin position="90"/>
        <end position="352"/>
    </location>
</feature>
<name>K9XMV5_STAC7</name>
<dbReference type="Gene3D" id="1.10.3660.10">
    <property type="entry name" value="6-phosphogluconate dehydrogenase C-terminal like domain"/>
    <property type="match status" value="1"/>
</dbReference>
<protein>
    <submittedName>
        <fullName evidence="5">Chorismate mutase</fullName>
        <ecNumber evidence="5">5.4.99.5</ecNumber>
    </submittedName>
</protein>
<evidence type="ECO:0000256" key="3">
    <source>
        <dbReference type="SAM" id="MobiDB-lite"/>
    </source>
</evidence>
<dbReference type="SUPFAM" id="SSF48179">
    <property type="entry name" value="6-phosphogluconate dehydrogenase C-terminal domain-like"/>
    <property type="match status" value="1"/>
</dbReference>
<dbReference type="PROSITE" id="PS51176">
    <property type="entry name" value="PDH_ADH"/>
    <property type="match status" value="1"/>
</dbReference>
<keyword evidence="2" id="KW-0560">Oxidoreductase</keyword>
<evidence type="ECO:0000256" key="1">
    <source>
        <dbReference type="ARBA" id="ARBA00007964"/>
    </source>
</evidence>
<dbReference type="HOGENOM" id="CLU_036672_1_1_3"/>
<dbReference type="GO" id="GO:0008977">
    <property type="term" value="F:prephenate dehydrogenase (NAD+) activity"/>
    <property type="evidence" value="ECO:0007669"/>
    <property type="project" value="InterPro"/>
</dbReference>
<dbReference type="InterPro" id="IPR036291">
    <property type="entry name" value="NAD(P)-bd_dom_sf"/>
</dbReference>
<dbReference type="PANTHER" id="PTHR21363">
    <property type="entry name" value="PREPHENATE DEHYDROGENASE"/>
    <property type="match status" value="1"/>
</dbReference>
<organism evidence="5 6">
    <name type="scientific">Stanieria cyanosphaera (strain ATCC 29371 / PCC 7437)</name>
    <dbReference type="NCBI Taxonomy" id="111780"/>
    <lineage>
        <taxon>Bacteria</taxon>
        <taxon>Bacillati</taxon>
        <taxon>Cyanobacteriota</taxon>
        <taxon>Cyanophyceae</taxon>
        <taxon>Pleurocapsales</taxon>
        <taxon>Dermocarpellaceae</taxon>
        <taxon>Stanieria</taxon>
    </lineage>
</organism>
<reference evidence="6" key="1">
    <citation type="journal article" date="2013" name="Proc. Natl. Acad. Sci. U.S.A.">
        <title>Improving the coverage of the cyanobacterial phylum using diversity-driven genome sequencing.</title>
        <authorList>
            <person name="Shih P.M."/>
            <person name="Wu D."/>
            <person name="Latifi A."/>
            <person name="Axen S.D."/>
            <person name="Fewer D.P."/>
            <person name="Talla E."/>
            <person name="Calteau A."/>
            <person name="Cai F."/>
            <person name="Tandeau de Marsac N."/>
            <person name="Rippka R."/>
            <person name="Herdman M."/>
            <person name="Sivonen K."/>
            <person name="Coursin T."/>
            <person name="Laurent T."/>
            <person name="Goodwin L."/>
            <person name="Nolan M."/>
            <person name="Davenport K.W."/>
            <person name="Han C.S."/>
            <person name="Rubin E.M."/>
            <person name="Eisen J.A."/>
            <person name="Woyke T."/>
            <person name="Gugger M."/>
            <person name="Kerfeld C.A."/>
        </authorList>
    </citation>
    <scope>NUCLEOTIDE SEQUENCE [LARGE SCALE GENOMIC DNA]</scope>
    <source>
        <strain evidence="6">ATCC 29371 / PCC 7437</strain>
    </source>
</reference>
<keyword evidence="5" id="KW-0413">Isomerase</keyword>
<feature type="compositionally biased region" description="Basic and acidic residues" evidence="3">
    <location>
        <begin position="382"/>
        <end position="396"/>
    </location>
</feature>
<dbReference type="EC" id="5.4.99.5" evidence="5"/>
<gene>
    <name evidence="5" type="ordered locus">Sta7437_0226</name>
</gene>
<dbReference type="InterPro" id="IPR046826">
    <property type="entry name" value="PDH_N"/>
</dbReference>
<dbReference type="Gene3D" id="3.40.50.720">
    <property type="entry name" value="NAD(P)-binding Rossmann-like Domain"/>
    <property type="match status" value="1"/>
</dbReference>
<dbReference type="Pfam" id="PF20463">
    <property type="entry name" value="PDH_C"/>
    <property type="match status" value="1"/>
</dbReference>
<evidence type="ECO:0000313" key="6">
    <source>
        <dbReference type="Proteomes" id="UP000010473"/>
    </source>
</evidence>
<dbReference type="Pfam" id="PF02153">
    <property type="entry name" value="PDH_N"/>
    <property type="match status" value="1"/>
</dbReference>
<dbReference type="GO" id="GO:0070403">
    <property type="term" value="F:NAD+ binding"/>
    <property type="evidence" value="ECO:0007669"/>
    <property type="project" value="InterPro"/>
</dbReference>
<dbReference type="GO" id="GO:0006571">
    <property type="term" value="P:tyrosine biosynthetic process"/>
    <property type="evidence" value="ECO:0007669"/>
    <property type="project" value="InterPro"/>
</dbReference>
<evidence type="ECO:0000256" key="2">
    <source>
        <dbReference type="ARBA" id="ARBA00023002"/>
    </source>
</evidence>
<evidence type="ECO:0000259" key="4">
    <source>
        <dbReference type="PROSITE" id="PS51176"/>
    </source>
</evidence>
<keyword evidence="6" id="KW-1185">Reference proteome</keyword>
<dbReference type="InterPro" id="IPR050812">
    <property type="entry name" value="Preph/Arog_dehydrog"/>
</dbReference>
<comment type="similarity">
    <text evidence="1">Belongs to the prephenate/arogenate dehydrogenase family.</text>
</comment>
<proteinExistence type="inferred from homology"/>
<dbReference type="PANTHER" id="PTHR21363:SF0">
    <property type="entry name" value="PREPHENATE DEHYDROGENASE [NADP(+)]"/>
    <property type="match status" value="1"/>
</dbReference>
<dbReference type="InterPro" id="IPR046825">
    <property type="entry name" value="PDH_C"/>
</dbReference>
<dbReference type="InterPro" id="IPR003099">
    <property type="entry name" value="Prephen_DH"/>
</dbReference>
<dbReference type="PATRIC" id="fig|111780.3.peg.234"/>